<dbReference type="EMBL" id="CP024899">
    <property type="protein sequence ID" value="ATX65225.1"/>
    <property type="molecule type" value="Genomic_DNA"/>
</dbReference>
<proteinExistence type="predicted"/>
<keyword evidence="2" id="KW-1185">Reference proteome</keyword>
<evidence type="ECO:0000313" key="1">
    <source>
        <dbReference type="EMBL" id="ATX65225.1"/>
    </source>
</evidence>
<dbReference type="KEGG" id="rbg:BG454_04775"/>
<name>A0A2K8KBZ1_9RHOB</name>
<dbReference type="STRING" id="441209.GCA_001870665_03690"/>
<sequence>MSGHPAARRHLESFEQQRGFRALDGRGARYVRISPTLTYDPNVTGGVPNDSIDVAGFRFRIDPDFVAQGDILAGVKIRAGLRQNLAENTALDLRFSGSAAYAPRVQVMKINLDAEACLRFQQNAGRHFHICGGGDYRYVKLGEVKSLRISSGVTQAFTSSHGVHSLGLEIGERQVMPDTSSNWSQDFLRISASSALSNGTAITSGLEFGSKVTDIHSQRFRATVGIARYIADRPASLSAHYATSKGGRYMGQPRKDRSFGVSAGYQISDRVSVSMSAHRTLSNADLMQTSLSKNVGISIHF</sequence>
<gene>
    <name evidence="1" type="ORF">BG454_04775</name>
</gene>
<evidence type="ECO:0000313" key="2">
    <source>
        <dbReference type="Proteomes" id="UP000228948"/>
    </source>
</evidence>
<evidence type="ECO:0008006" key="3">
    <source>
        <dbReference type="Google" id="ProtNLM"/>
    </source>
</evidence>
<dbReference type="AlphaFoldDB" id="A0A2K8KBZ1"/>
<organism evidence="1 2">
    <name type="scientific">Roseinatronobacter bogoriensis subsp. barguzinensis</name>
    <dbReference type="NCBI Taxonomy" id="441209"/>
    <lineage>
        <taxon>Bacteria</taxon>
        <taxon>Pseudomonadati</taxon>
        <taxon>Pseudomonadota</taxon>
        <taxon>Alphaproteobacteria</taxon>
        <taxon>Rhodobacterales</taxon>
        <taxon>Paracoccaceae</taxon>
        <taxon>Roseinatronobacter</taxon>
    </lineage>
</organism>
<protein>
    <recommendedName>
        <fullName evidence="3">Porin domain-containing protein</fullName>
    </recommendedName>
</protein>
<accession>A0A2K8KBZ1</accession>
<dbReference type="Proteomes" id="UP000228948">
    <property type="component" value="Chromosome"/>
</dbReference>
<reference evidence="1 2" key="1">
    <citation type="submission" date="2017-11" db="EMBL/GenBank/DDBJ databases">
        <title>Revised Sequence and Annotation of the Rhodobaca barguzinensis strain alga05 Genome.</title>
        <authorList>
            <person name="Kopejtka K."/>
            <person name="Tomasch J.M."/>
            <person name="Bunk B."/>
            <person name="Koblizek M."/>
        </authorList>
    </citation>
    <scope>NUCLEOTIDE SEQUENCE [LARGE SCALE GENOMIC DNA]</scope>
    <source>
        <strain evidence="2">alga05</strain>
    </source>
</reference>